<evidence type="ECO:0000313" key="8">
    <source>
        <dbReference type="Proteomes" id="UP000184212"/>
    </source>
</evidence>
<dbReference type="OrthoDB" id="9757917at2"/>
<dbReference type="InterPro" id="IPR047187">
    <property type="entry name" value="SF1_C_Upf1"/>
</dbReference>
<dbReference type="InterPro" id="IPR027417">
    <property type="entry name" value="P-loop_NTPase"/>
</dbReference>
<dbReference type="Proteomes" id="UP000184212">
    <property type="component" value="Unassembled WGS sequence"/>
</dbReference>
<dbReference type="SUPFAM" id="SSF52540">
    <property type="entry name" value="P-loop containing nucleoside triphosphate hydrolases"/>
    <property type="match status" value="1"/>
</dbReference>
<dbReference type="Pfam" id="PF13087">
    <property type="entry name" value="AAA_12"/>
    <property type="match status" value="1"/>
</dbReference>
<dbReference type="GO" id="GO:0016787">
    <property type="term" value="F:hydrolase activity"/>
    <property type="evidence" value="ECO:0007669"/>
    <property type="project" value="UniProtKB-KW"/>
</dbReference>
<dbReference type="InterPro" id="IPR041679">
    <property type="entry name" value="DNA2/NAM7-like_C"/>
</dbReference>
<keyword evidence="2" id="KW-0378">Hydrolase</keyword>
<dbReference type="Gene3D" id="3.40.50.300">
    <property type="entry name" value="P-loop containing nucleotide triphosphate hydrolases"/>
    <property type="match status" value="2"/>
</dbReference>
<dbReference type="PANTHER" id="PTHR43788:SF8">
    <property type="entry name" value="DNA-BINDING PROTEIN SMUBP-2"/>
    <property type="match status" value="1"/>
</dbReference>
<gene>
    <name evidence="7" type="ORF">SAMN04488109_5845</name>
</gene>
<dbReference type="RefSeq" id="WP_073141759.1">
    <property type="nucleotide sequence ID" value="NZ_FQWQ01000005.1"/>
</dbReference>
<dbReference type="Pfam" id="PF13245">
    <property type="entry name" value="AAA_19"/>
    <property type="match status" value="1"/>
</dbReference>
<dbReference type="InterPro" id="IPR019993">
    <property type="entry name" value="RecB_nuclease_TM0106_put"/>
</dbReference>
<dbReference type="InterPro" id="IPR038720">
    <property type="entry name" value="YprB_RNase_H-like_dom"/>
</dbReference>
<evidence type="ECO:0000259" key="6">
    <source>
        <dbReference type="Pfam" id="PF13482"/>
    </source>
</evidence>
<dbReference type="EMBL" id="FQWQ01000005">
    <property type="protein sequence ID" value="SHH88843.1"/>
    <property type="molecule type" value="Genomic_DNA"/>
</dbReference>
<dbReference type="AlphaFoldDB" id="A0A1M5WPA9"/>
<dbReference type="CDD" id="cd18808">
    <property type="entry name" value="SF1_C_Upf1"/>
    <property type="match status" value="1"/>
</dbReference>
<dbReference type="NCBIfam" id="TIGR03491">
    <property type="entry name" value="TM0106 family RecB-like putative nuclease"/>
    <property type="match status" value="1"/>
</dbReference>
<evidence type="ECO:0000259" key="5">
    <source>
        <dbReference type="Pfam" id="PF13087"/>
    </source>
</evidence>
<keyword evidence="4" id="KW-0067">ATP-binding</keyword>
<dbReference type="InterPro" id="IPR050534">
    <property type="entry name" value="Coronavir_polyprotein_1ab"/>
</dbReference>
<keyword evidence="8" id="KW-1185">Reference proteome</keyword>
<evidence type="ECO:0000313" key="7">
    <source>
        <dbReference type="EMBL" id="SHH88843.1"/>
    </source>
</evidence>
<keyword evidence="3" id="KW-0347">Helicase</keyword>
<feature type="domain" description="YprB ribonuclease H-like" evidence="6">
    <location>
        <begin position="316"/>
        <end position="499"/>
    </location>
</feature>
<evidence type="ECO:0008006" key="9">
    <source>
        <dbReference type="Google" id="ProtNLM"/>
    </source>
</evidence>
<dbReference type="GO" id="GO:0005524">
    <property type="term" value="F:ATP binding"/>
    <property type="evidence" value="ECO:0007669"/>
    <property type="project" value="UniProtKB-KW"/>
</dbReference>
<organism evidence="7 8">
    <name type="scientific">Chryseolinea serpens</name>
    <dbReference type="NCBI Taxonomy" id="947013"/>
    <lineage>
        <taxon>Bacteria</taxon>
        <taxon>Pseudomonadati</taxon>
        <taxon>Bacteroidota</taxon>
        <taxon>Cytophagia</taxon>
        <taxon>Cytophagales</taxon>
        <taxon>Fulvivirgaceae</taxon>
        <taxon>Chryseolinea</taxon>
    </lineage>
</organism>
<sequence>MRNVSGILFLAATDLSNYLGCKHLSQLDRAVANKELAKPDWFDPALAVLAKRGEQHEAAYVEHLRQKGLTIVDLKNKPTEETVKAMATGVDVITQATLSEGVWNGKADILLKIPGTSRFGDWSYEVLDTKLSQNTRAGTILQLCLYTDLLARLQGHTPWKMYVVKPGDDFPTEEFLFTDFRAYYTLIRKNFEAVMLGPALNIYPDPVTHCAICRWWKHCDTRRHDDDHLSLIAGIRTAHRQELQHQQIDTLEQFAQLTLPLPEKPKRGNAEAYVSLHDQALIQWEGRVQDKLLYKTLTPEPGRGFFRLPEPNKGDVYFDIEGDPFFGNGGLEYLLGYAFQDDTGTLTYRAQWAMDVATEKKIFEQFIDVVMERWRRHPNFYIYHYGIYEPGAIKRLASRHSTRADEVDQLLRAERFIDLHMVIRESLKASVEHYSLKDLEKFTTYQRDIELPTASACRRALERALELNEVPALSNDIREVVERYNEDDCRATQALHLWLEVLRGEAVAGGVSIGRPEVKTGEASDNVRDIQTRALALFKGLTAKLPEDRETWTDVHKGKWLLAHLIDYFRREDKSAWWDYFRVHEMDREALLEERKGLAGLEYIGPVITPAKMKVSVHRYSYPPQEVSMDEDDELHEVKGAKIGSVYAIHLSHYTIDIKKTAKTADRHPQAVHVMERIDPGPLVTSIMDLANDIIEDGLDNEWPHRAAKHLLLKKKPRLLTPVAGPLLLPQEDLGQGAIRLALQLDKSVLAIQGPPGTGKTHTGADMILALVRAGKKVGVTAVGHKVIRNLLEKVVEHAAKENLTVSCVHKVTDKSETPTSGITEVTKTEEVIQALGQGKIVGGTAWLWSDKKAALALDYLFVDEAGQMSLSQVLAATPSAHNLILLGDPQQLEQPQRGAHPEGSDVAALTYLLDGHQTIPDDRGIFLGVTRRLHPNLCAFTSELFYESRLKSLPGLERQQIHGPIPFTGGGLYYVPVDHEGSQSRSDEEIAVIANLVETLTSRGATWTDAEGVVSPLTKNDILIVAPYNAQVSGLREKIQDVKIGTVDKFQGQQAPVVIYSMTASSTEDAPRGMSFLYNPNRLNVATSRAKCICILVASPRLLEPECHTIDQMKWANALCRFGEMATRVEM</sequence>
<evidence type="ECO:0000256" key="1">
    <source>
        <dbReference type="ARBA" id="ARBA00022741"/>
    </source>
</evidence>
<dbReference type="CDD" id="cd17934">
    <property type="entry name" value="DEXXQc_Upf1-like"/>
    <property type="match status" value="1"/>
</dbReference>
<evidence type="ECO:0000256" key="3">
    <source>
        <dbReference type="ARBA" id="ARBA00022806"/>
    </source>
</evidence>
<proteinExistence type="predicted"/>
<name>A0A1M5WPA9_9BACT</name>
<accession>A0A1M5WPA9</accession>
<feature type="domain" description="DNA2/NAM7 helicase-like C-terminal" evidence="5">
    <location>
        <begin position="925"/>
        <end position="1100"/>
    </location>
</feature>
<dbReference type="SUPFAM" id="SSF53098">
    <property type="entry name" value="Ribonuclease H-like"/>
    <property type="match status" value="1"/>
</dbReference>
<evidence type="ECO:0000256" key="2">
    <source>
        <dbReference type="ARBA" id="ARBA00022801"/>
    </source>
</evidence>
<dbReference type="Pfam" id="PF13482">
    <property type="entry name" value="RNase_H_2"/>
    <property type="match status" value="1"/>
</dbReference>
<dbReference type="InterPro" id="IPR012337">
    <property type="entry name" value="RNaseH-like_sf"/>
</dbReference>
<protein>
    <recommendedName>
        <fullName evidence="9">AAA+ ATPase domain-containing protein</fullName>
    </recommendedName>
</protein>
<keyword evidence="1" id="KW-0547">Nucleotide-binding</keyword>
<reference evidence="7 8" key="1">
    <citation type="submission" date="2016-11" db="EMBL/GenBank/DDBJ databases">
        <authorList>
            <person name="Jaros S."/>
            <person name="Januszkiewicz K."/>
            <person name="Wedrychowicz H."/>
        </authorList>
    </citation>
    <scope>NUCLEOTIDE SEQUENCE [LARGE SCALE GENOMIC DNA]</scope>
    <source>
        <strain evidence="7 8">DSM 24574</strain>
    </source>
</reference>
<dbReference type="PANTHER" id="PTHR43788">
    <property type="entry name" value="DNA2/NAM7 HELICASE FAMILY MEMBER"/>
    <property type="match status" value="1"/>
</dbReference>
<evidence type="ECO:0000256" key="4">
    <source>
        <dbReference type="ARBA" id="ARBA00022840"/>
    </source>
</evidence>
<dbReference type="GO" id="GO:0043139">
    <property type="term" value="F:5'-3' DNA helicase activity"/>
    <property type="evidence" value="ECO:0007669"/>
    <property type="project" value="TreeGrafter"/>
</dbReference>
<dbReference type="STRING" id="947013.SAMN04488109_5845"/>